<dbReference type="Pfam" id="PF03527">
    <property type="entry name" value="RHS"/>
    <property type="match status" value="1"/>
</dbReference>
<protein>
    <recommendedName>
        <fullName evidence="2">RHS protein conserved region domain-containing protein</fullName>
    </recommendedName>
</protein>
<dbReference type="PANTHER" id="PTHR32305">
    <property type="match status" value="1"/>
</dbReference>
<dbReference type="NCBIfam" id="TIGR01643">
    <property type="entry name" value="YD_repeat_2x"/>
    <property type="match status" value="1"/>
</dbReference>
<dbReference type="InterPro" id="IPR050708">
    <property type="entry name" value="T6SS_VgrG/RHS"/>
</dbReference>
<dbReference type="InterPro" id="IPR022385">
    <property type="entry name" value="Rhs_assc_core"/>
</dbReference>
<sequence length="403" mass="45767">MVDKYTGEHRYDYDALGRLTRARDEHFAFDPAHNLLSDTAAAPLHDNRLRVYEDKRWEYDNFGNVTTKLTARHTQQQFRWNAEHQLAEAVTVRNGTEQRTTYGYDAFGRRSWKQDAFGVTTFVWDGNRLLSETRGGRSHLWIYEDDSFAPLAQISLRKGDTEHDAEVYWYHNDVSGMPRELTGAGGEIAWRAEYRAWGNTLRVEHIAARTGEPVYQPLRYQGQYFDAETGLHYNRFRYYDPDAGRFISQDPIGLAGGINLYQYAPNPLVWMDPLGLASRSWLAKALANGHVIPAGMTNPHGHHIVFKGQYQGTSLAPHLSRSKAILKRYGIDPVNDPANLMIANNGEGVHTEKNAKKVADALVKADKEIKGISKCKKLTGSDRTNLLKQKLQEIGHDVFGGYR</sequence>
<accession>A0ABM5V8H2</accession>
<reference evidence="3 4" key="3">
    <citation type="journal article" date="2016" name="Genome Announc.">
        <title>Fully Closed Genome Sequences of Five Type Strains of the Genus Cronobacter and One Cronobacter sakazakii Strain.</title>
        <authorList>
            <person name="Moine D."/>
            <person name="Kassam M."/>
            <person name="Baert L."/>
            <person name="Tang Y."/>
            <person name="Barretto C."/>
            <person name="Ngom Bru C."/>
            <person name="Klijn A."/>
            <person name="Descombes P."/>
        </authorList>
    </citation>
    <scope>NUCLEOTIDE SEQUENCE [LARGE SCALE GENOMIC DNA]</scope>
    <source>
        <strain evidence="3 4">LMG 26250</strain>
    </source>
</reference>
<evidence type="ECO:0000259" key="2">
    <source>
        <dbReference type="Pfam" id="PF03527"/>
    </source>
</evidence>
<dbReference type="PANTHER" id="PTHR32305:SF15">
    <property type="entry name" value="PROTEIN RHSA-RELATED"/>
    <property type="match status" value="1"/>
</dbReference>
<evidence type="ECO:0000256" key="1">
    <source>
        <dbReference type="ARBA" id="ARBA00009455"/>
    </source>
</evidence>
<keyword evidence="4" id="KW-1185">Reference proteome</keyword>
<name>A0ABM5V8H2_9ENTR</name>
<dbReference type="Proteomes" id="UP000067320">
    <property type="component" value="Chromosome"/>
</dbReference>
<dbReference type="Gene3D" id="2.180.10.10">
    <property type="entry name" value="RHS repeat-associated core"/>
    <property type="match status" value="1"/>
</dbReference>
<dbReference type="EMBL" id="CP012264">
    <property type="protein sequence ID" value="ALB61116.1"/>
    <property type="molecule type" value="Genomic_DNA"/>
</dbReference>
<organism evidence="3 4">
    <name type="scientific">Cronobacter condimenti 1330</name>
    <dbReference type="NCBI Taxonomy" id="1073999"/>
    <lineage>
        <taxon>Bacteria</taxon>
        <taxon>Pseudomonadati</taxon>
        <taxon>Pseudomonadota</taxon>
        <taxon>Gammaproteobacteria</taxon>
        <taxon>Enterobacterales</taxon>
        <taxon>Enterobacteriaceae</taxon>
        <taxon>Cronobacter</taxon>
    </lineage>
</organism>
<evidence type="ECO:0000313" key="4">
    <source>
        <dbReference type="Proteomes" id="UP000067320"/>
    </source>
</evidence>
<dbReference type="NCBIfam" id="TIGR03696">
    <property type="entry name" value="Rhs_assc_core"/>
    <property type="match status" value="1"/>
</dbReference>
<proteinExistence type="inferred from homology"/>
<comment type="similarity">
    <text evidence="1">Belongs to the RHS family.</text>
</comment>
<reference evidence="4" key="1">
    <citation type="submission" date="2015-07" db="EMBL/GenBank/DDBJ databases">
        <authorList>
            <person name="Moine D."/>
            <person name="Kassam M."/>
        </authorList>
    </citation>
    <scope>NUCLEOTIDE SEQUENCE [LARGE SCALE GENOMIC DNA]</scope>
    <source>
        <strain evidence="4">LMG 26250</strain>
    </source>
</reference>
<feature type="domain" description="RHS protein conserved region" evidence="2">
    <location>
        <begin position="167"/>
        <end position="202"/>
    </location>
</feature>
<evidence type="ECO:0000313" key="3">
    <source>
        <dbReference type="EMBL" id="ALB61116.1"/>
    </source>
</evidence>
<reference evidence="4" key="2">
    <citation type="submission" date="2015-09" db="EMBL/GenBank/DDBJ databases">
        <title>Cronobacter genome sequencing and assembly.</title>
        <authorList>
            <person name="Descombes P."/>
            <person name="Baert L."/>
            <person name="Ngom-Bru C."/>
            <person name="Barretto C."/>
        </authorList>
    </citation>
    <scope>NUCLEOTIDE SEQUENCE [LARGE SCALE GENOMIC DNA]</scope>
    <source>
        <strain evidence="4">LMG 26250</strain>
    </source>
</reference>
<dbReference type="PRINTS" id="PR00394">
    <property type="entry name" value="RHSPROTEIN"/>
</dbReference>
<gene>
    <name evidence="3" type="ORF">AFK62_00615</name>
</gene>
<dbReference type="InterPro" id="IPR001826">
    <property type="entry name" value="RHS"/>
</dbReference>
<dbReference type="InterPro" id="IPR006530">
    <property type="entry name" value="YD"/>
</dbReference>